<organism evidence="1 2">
    <name type="scientific">Amblyomma americanum</name>
    <name type="common">Lone star tick</name>
    <dbReference type="NCBI Taxonomy" id="6943"/>
    <lineage>
        <taxon>Eukaryota</taxon>
        <taxon>Metazoa</taxon>
        <taxon>Ecdysozoa</taxon>
        <taxon>Arthropoda</taxon>
        <taxon>Chelicerata</taxon>
        <taxon>Arachnida</taxon>
        <taxon>Acari</taxon>
        <taxon>Parasitiformes</taxon>
        <taxon>Ixodida</taxon>
        <taxon>Ixodoidea</taxon>
        <taxon>Ixodidae</taxon>
        <taxon>Amblyomminae</taxon>
        <taxon>Amblyomma</taxon>
    </lineage>
</organism>
<comment type="caution">
    <text evidence="1">The sequence shown here is derived from an EMBL/GenBank/DDBJ whole genome shotgun (WGS) entry which is preliminary data.</text>
</comment>
<name>A0AAQ4DZW2_AMBAM</name>
<evidence type="ECO:0000313" key="1">
    <source>
        <dbReference type="EMBL" id="KAK8768002.1"/>
    </source>
</evidence>
<protein>
    <submittedName>
        <fullName evidence="1">Uncharacterized protein</fullName>
    </submittedName>
</protein>
<dbReference type="Proteomes" id="UP001321473">
    <property type="component" value="Unassembled WGS sequence"/>
</dbReference>
<dbReference type="AlphaFoldDB" id="A0AAQ4DZW2"/>
<gene>
    <name evidence="1" type="ORF">V5799_005217</name>
</gene>
<feature type="non-terminal residue" evidence="1">
    <location>
        <position position="71"/>
    </location>
</feature>
<accession>A0AAQ4DZW2</accession>
<keyword evidence="2" id="KW-1185">Reference proteome</keyword>
<reference evidence="1 2" key="1">
    <citation type="journal article" date="2023" name="Arcadia Sci">
        <title>De novo assembly of a long-read Amblyomma americanum tick genome.</title>
        <authorList>
            <person name="Chou S."/>
            <person name="Poskanzer K.E."/>
            <person name="Rollins M."/>
            <person name="Thuy-Boun P.S."/>
        </authorList>
    </citation>
    <scope>NUCLEOTIDE SEQUENCE [LARGE SCALE GENOMIC DNA]</scope>
    <source>
        <strain evidence="1">F_SG_1</strain>
        <tissue evidence="1">Salivary glands</tissue>
    </source>
</reference>
<evidence type="ECO:0000313" key="2">
    <source>
        <dbReference type="Proteomes" id="UP001321473"/>
    </source>
</evidence>
<proteinExistence type="predicted"/>
<sequence>MRIKLMRYQYTIKYAPGKLIATVDTLSRAPCDSPASKAVNSLEIVVGEVLKDLPPRVASRLDDVRRQQAQD</sequence>
<dbReference type="EMBL" id="JARKHS020024658">
    <property type="protein sequence ID" value="KAK8768002.1"/>
    <property type="molecule type" value="Genomic_DNA"/>
</dbReference>